<feature type="non-terminal residue" evidence="1">
    <location>
        <position position="1"/>
    </location>
</feature>
<reference evidence="1 2" key="1">
    <citation type="journal article" date="2020" name="Phytopathology">
        <title>Genome Sequence Resources of Colletotrichum truncatum, C. plurivorum, C. musicola, and C. sojae: Four Species Pathogenic to Soybean (Glycine max).</title>
        <authorList>
            <person name="Rogerio F."/>
            <person name="Boufleur T.R."/>
            <person name="Ciampi-Guillardi M."/>
            <person name="Sukno S.A."/>
            <person name="Thon M.R."/>
            <person name="Massola Junior N.S."/>
            <person name="Baroncelli R."/>
        </authorList>
    </citation>
    <scope>NUCLEOTIDE SEQUENCE [LARGE SCALE GENOMIC DNA]</scope>
    <source>
        <strain evidence="1 2">CMES1059</strain>
    </source>
</reference>
<accession>A0ACC3YRM5</accession>
<evidence type="ECO:0000313" key="1">
    <source>
        <dbReference type="EMBL" id="KAL0934574.1"/>
    </source>
</evidence>
<keyword evidence="2" id="KW-1185">Reference proteome</keyword>
<proteinExistence type="predicted"/>
<name>A0ACC3YRM5_COLTU</name>
<gene>
    <name evidence="1" type="ORF">CTRU02_211373</name>
</gene>
<dbReference type="EMBL" id="VUJX02000007">
    <property type="protein sequence ID" value="KAL0934574.1"/>
    <property type="molecule type" value="Genomic_DNA"/>
</dbReference>
<evidence type="ECO:0000313" key="2">
    <source>
        <dbReference type="Proteomes" id="UP000805649"/>
    </source>
</evidence>
<dbReference type="Proteomes" id="UP000805649">
    <property type="component" value="Unassembled WGS sequence"/>
</dbReference>
<sequence length="109" mass="12407">CWTCKKRKVKCDERPSSCGNCLKIKVPCGGYGIRLQWINISNPFRELNKAQRTNSSGGGRIKIGTSRYRTYLPNTRNRQVSGDSRCCSRFRLFNEGRAFYCIPDTSNGC</sequence>
<organism evidence="1 2">
    <name type="scientific">Colletotrichum truncatum</name>
    <name type="common">Anthracnose fungus</name>
    <name type="synonym">Colletotrichum capsici</name>
    <dbReference type="NCBI Taxonomy" id="5467"/>
    <lineage>
        <taxon>Eukaryota</taxon>
        <taxon>Fungi</taxon>
        <taxon>Dikarya</taxon>
        <taxon>Ascomycota</taxon>
        <taxon>Pezizomycotina</taxon>
        <taxon>Sordariomycetes</taxon>
        <taxon>Hypocreomycetidae</taxon>
        <taxon>Glomerellales</taxon>
        <taxon>Glomerellaceae</taxon>
        <taxon>Colletotrichum</taxon>
        <taxon>Colletotrichum truncatum species complex</taxon>
    </lineage>
</organism>
<protein>
    <submittedName>
        <fullName evidence="1">Uncharacterized protein</fullName>
    </submittedName>
</protein>
<comment type="caution">
    <text evidence="1">The sequence shown here is derived from an EMBL/GenBank/DDBJ whole genome shotgun (WGS) entry which is preliminary data.</text>
</comment>